<reference evidence="1" key="2">
    <citation type="journal article" date="2015" name="Data Brief">
        <title>Shoot transcriptome of the giant reed, Arundo donax.</title>
        <authorList>
            <person name="Barrero R.A."/>
            <person name="Guerrero F.D."/>
            <person name="Moolhuijzen P."/>
            <person name="Goolsby J.A."/>
            <person name="Tidwell J."/>
            <person name="Bellgard S.E."/>
            <person name="Bellgard M.I."/>
        </authorList>
    </citation>
    <scope>NUCLEOTIDE SEQUENCE</scope>
    <source>
        <tissue evidence="1">Shoot tissue taken approximately 20 cm above the soil surface</tissue>
    </source>
</reference>
<dbReference type="EMBL" id="GBRH01246607">
    <property type="protein sequence ID" value="JAD51288.1"/>
    <property type="molecule type" value="Transcribed_RNA"/>
</dbReference>
<dbReference type="AlphaFoldDB" id="A0A0A9AN34"/>
<accession>A0A0A9AN34</accession>
<protein>
    <submittedName>
        <fullName evidence="1">Uncharacterized protein</fullName>
    </submittedName>
</protein>
<reference evidence="1" key="1">
    <citation type="submission" date="2014-09" db="EMBL/GenBank/DDBJ databases">
        <authorList>
            <person name="Magalhaes I.L.F."/>
            <person name="Oliveira U."/>
            <person name="Santos F.R."/>
            <person name="Vidigal T.H.D.A."/>
            <person name="Brescovit A.D."/>
            <person name="Santos A.J."/>
        </authorList>
    </citation>
    <scope>NUCLEOTIDE SEQUENCE</scope>
    <source>
        <tissue evidence="1">Shoot tissue taken approximately 20 cm above the soil surface</tissue>
    </source>
</reference>
<organism evidence="1">
    <name type="scientific">Arundo donax</name>
    <name type="common">Giant reed</name>
    <name type="synonym">Donax arundinaceus</name>
    <dbReference type="NCBI Taxonomy" id="35708"/>
    <lineage>
        <taxon>Eukaryota</taxon>
        <taxon>Viridiplantae</taxon>
        <taxon>Streptophyta</taxon>
        <taxon>Embryophyta</taxon>
        <taxon>Tracheophyta</taxon>
        <taxon>Spermatophyta</taxon>
        <taxon>Magnoliopsida</taxon>
        <taxon>Liliopsida</taxon>
        <taxon>Poales</taxon>
        <taxon>Poaceae</taxon>
        <taxon>PACMAD clade</taxon>
        <taxon>Arundinoideae</taxon>
        <taxon>Arundineae</taxon>
        <taxon>Arundo</taxon>
    </lineage>
</organism>
<name>A0A0A9AN34_ARUDO</name>
<sequence>MQYSHQPIHKVWSEWLCSSCFRYNSCQKCSIMEYHDCWVYS</sequence>
<evidence type="ECO:0000313" key="1">
    <source>
        <dbReference type="EMBL" id="JAD51288.1"/>
    </source>
</evidence>
<proteinExistence type="predicted"/>